<dbReference type="Proteomes" id="UP000192727">
    <property type="component" value="Chromosome"/>
</dbReference>
<evidence type="ECO:0000256" key="2">
    <source>
        <dbReference type="ARBA" id="ARBA00023172"/>
    </source>
</evidence>
<dbReference type="PANTHER" id="PTHR30461">
    <property type="entry name" value="DNA-INVERTASE FROM LAMBDOID PROPHAGE"/>
    <property type="match status" value="1"/>
</dbReference>
<gene>
    <name evidence="4" type="ORF">B7C51_09565</name>
</gene>
<evidence type="ECO:0000313" key="5">
    <source>
        <dbReference type="Proteomes" id="UP000192727"/>
    </source>
</evidence>
<dbReference type="SMART" id="SM00857">
    <property type="entry name" value="Resolvase"/>
    <property type="match status" value="1"/>
</dbReference>
<dbReference type="GO" id="GO:0003677">
    <property type="term" value="F:DNA binding"/>
    <property type="evidence" value="ECO:0007669"/>
    <property type="project" value="UniProtKB-KW"/>
</dbReference>
<dbReference type="SUPFAM" id="SSF53041">
    <property type="entry name" value="Resolvase-like"/>
    <property type="match status" value="1"/>
</dbReference>
<dbReference type="PROSITE" id="PS51736">
    <property type="entry name" value="RECOMBINASES_3"/>
    <property type="match status" value="1"/>
</dbReference>
<organism evidence="4 5">
    <name type="scientific">Paenibacillus larvae subsp. pulvifaciens</name>
    <dbReference type="NCBI Taxonomy" id="1477"/>
    <lineage>
        <taxon>Bacteria</taxon>
        <taxon>Bacillati</taxon>
        <taxon>Bacillota</taxon>
        <taxon>Bacilli</taxon>
        <taxon>Bacillales</taxon>
        <taxon>Paenibacillaceae</taxon>
        <taxon>Paenibacillus</taxon>
    </lineage>
</organism>
<sequence>MIIGARVSAIDQNLDRQIGMLNEYGCEKIVKEKFTVTVKERKGLHQLFDVIRKGDTVIVESISRLGRKTLDILNIIQQLEEMGVQFISLKENMDTRTSTGKAMFQMMCVIAELERNLIAERVKEGLEASKRRGKTLGRPKLDKEKFAVALRMYDSKEYSIKEIVSTTGISQGSLYRALVYTSYFDFITLFECIQ</sequence>
<proteinExistence type="predicted"/>
<dbReference type="EMBL" id="CP020557">
    <property type="protein sequence ID" value="ARF68027.1"/>
    <property type="molecule type" value="Genomic_DNA"/>
</dbReference>
<dbReference type="CDD" id="cd03768">
    <property type="entry name" value="SR_ResInv"/>
    <property type="match status" value="1"/>
</dbReference>
<evidence type="ECO:0000256" key="1">
    <source>
        <dbReference type="ARBA" id="ARBA00023125"/>
    </source>
</evidence>
<dbReference type="InterPro" id="IPR006119">
    <property type="entry name" value="Resolv_N"/>
</dbReference>
<keyword evidence="2" id="KW-0233">DNA recombination</keyword>
<dbReference type="Gene3D" id="3.40.50.1390">
    <property type="entry name" value="Resolvase, N-terminal catalytic domain"/>
    <property type="match status" value="1"/>
</dbReference>
<reference evidence="4 5" key="1">
    <citation type="submission" date="2017-03" db="EMBL/GenBank/DDBJ databases">
        <title>Paenibacillus larvae genome sequencing.</title>
        <authorList>
            <person name="Dingman D.W."/>
        </authorList>
    </citation>
    <scope>NUCLEOTIDE SEQUENCE [LARGE SCALE GENOMIC DNA]</scope>
    <source>
        <strain evidence="4 5">SAG 10367</strain>
    </source>
</reference>
<dbReference type="InterPro" id="IPR050639">
    <property type="entry name" value="SSR_resolvase"/>
</dbReference>
<name>A0A1V0USE0_9BACL</name>
<dbReference type="Pfam" id="PF02796">
    <property type="entry name" value="HTH_7"/>
    <property type="match status" value="1"/>
</dbReference>
<dbReference type="AlphaFoldDB" id="A0A1V0USE0"/>
<evidence type="ECO:0000313" key="4">
    <source>
        <dbReference type="EMBL" id="ARF68027.1"/>
    </source>
</evidence>
<feature type="domain" description="Resolvase/invertase-type recombinase catalytic" evidence="3">
    <location>
        <begin position="1"/>
        <end position="133"/>
    </location>
</feature>
<accession>A0A1V0USE0</accession>
<protein>
    <submittedName>
        <fullName evidence="4">Resolvase</fullName>
    </submittedName>
</protein>
<dbReference type="InterPro" id="IPR036162">
    <property type="entry name" value="Resolvase-like_N_sf"/>
</dbReference>
<dbReference type="PANTHER" id="PTHR30461:SF2">
    <property type="entry name" value="SERINE RECOMBINASE PINE-RELATED"/>
    <property type="match status" value="1"/>
</dbReference>
<dbReference type="GO" id="GO:0000150">
    <property type="term" value="F:DNA strand exchange activity"/>
    <property type="evidence" value="ECO:0007669"/>
    <property type="project" value="InterPro"/>
</dbReference>
<keyword evidence="1" id="KW-0238">DNA-binding</keyword>
<dbReference type="RefSeq" id="WP_083039813.1">
    <property type="nucleotide sequence ID" value="NZ_CP020557.1"/>
</dbReference>
<dbReference type="Pfam" id="PF00239">
    <property type="entry name" value="Resolvase"/>
    <property type="match status" value="1"/>
</dbReference>
<dbReference type="InterPro" id="IPR006120">
    <property type="entry name" value="Resolvase_HTH_dom"/>
</dbReference>
<evidence type="ECO:0000259" key="3">
    <source>
        <dbReference type="PROSITE" id="PS51736"/>
    </source>
</evidence>